<dbReference type="HOGENOM" id="CLU_2576283_0_0_1"/>
<evidence type="ECO:0000313" key="1">
    <source>
        <dbReference type="EMBL" id="EFX72766.1"/>
    </source>
</evidence>
<dbReference type="SUPFAM" id="SSF54403">
    <property type="entry name" value="Cystatin/monellin"/>
    <property type="match status" value="1"/>
</dbReference>
<dbReference type="Proteomes" id="UP000000305">
    <property type="component" value="Unassembled WGS sequence"/>
</dbReference>
<reference evidence="1 2" key="1">
    <citation type="journal article" date="2011" name="Science">
        <title>The ecoresponsive genome of Daphnia pulex.</title>
        <authorList>
            <person name="Colbourne J.K."/>
            <person name="Pfrender M.E."/>
            <person name="Gilbert D."/>
            <person name="Thomas W.K."/>
            <person name="Tucker A."/>
            <person name="Oakley T.H."/>
            <person name="Tokishita S."/>
            <person name="Aerts A."/>
            <person name="Arnold G.J."/>
            <person name="Basu M.K."/>
            <person name="Bauer D.J."/>
            <person name="Caceres C.E."/>
            <person name="Carmel L."/>
            <person name="Casola C."/>
            <person name="Choi J.H."/>
            <person name="Detter J.C."/>
            <person name="Dong Q."/>
            <person name="Dusheyko S."/>
            <person name="Eads B.D."/>
            <person name="Frohlich T."/>
            <person name="Geiler-Samerotte K.A."/>
            <person name="Gerlach D."/>
            <person name="Hatcher P."/>
            <person name="Jogdeo S."/>
            <person name="Krijgsveld J."/>
            <person name="Kriventseva E.V."/>
            <person name="Kultz D."/>
            <person name="Laforsch C."/>
            <person name="Lindquist E."/>
            <person name="Lopez J."/>
            <person name="Manak J.R."/>
            <person name="Muller J."/>
            <person name="Pangilinan J."/>
            <person name="Patwardhan R.P."/>
            <person name="Pitluck S."/>
            <person name="Pritham E.J."/>
            <person name="Rechtsteiner A."/>
            <person name="Rho M."/>
            <person name="Rogozin I.B."/>
            <person name="Sakarya O."/>
            <person name="Salamov A."/>
            <person name="Schaack S."/>
            <person name="Shapiro H."/>
            <person name="Shiga Y."/>
            <person name="Skalitzky C."/>
            <person name="Smith Z."/>
            <person name="Souvorov A."/>
            <person name="Sung W."/>
            <person name="Tang Z."/>
            <person name="Tsuchiya D."/>
            <person name="Tu H."/>
            <person name="Vos H."/>
            <person name="Wang M."/>
            <person name="Wolf Y.I."/>
            <person name="Yamagata H."/>
            <person name="Yamada T."/>
            <person name="Ye Y."/>
            <person name="Shaw J.R."/>
            <person name="Andrews J."/>
            <person name="Crease T.J."/>
            <person name="Tang H."/>
            <person name="Lucas S.M."/>
            <person name="Robertson H.M."/>
            <person name="Bork P."/>
            <person name="Koonin E.V."/>
            <person name="Zdobnov E.M."/>
            <person name="Grigoriev I.V."/>
            <person name="Lynch M."/>
            <person name="Boore J.L."/>
        </authorList>
    </citation>
    <scope>NUCLEOTIDE SEQUENCE [LARGE SCALE GENOMIC DNA]</scope>
</reference>
<dbReference type="EMBL" id="GL732596">
    <property type="protein sequence ID" value="EFX72766.1"/>
    <property type="molecule type" value="Genomic_DNA"/>
</dbReference>
<dbReference type="InterPro" id="IPR000010">
    <property type="entry name" value="Cystatin_dom"/>
</dbReference>
<dbReference type="InterPro" id="IPR046350">
    <property type="entry name" value="Cystatin_sf"/>
</dbReference>
<gene>
    <name evidence="1" type="ORF">DAPPUDRAFT_254069</name>
</gene>
<sequence>MVRLSCTPLRKTRQVADEDDDVSGRCKTIDVNETTVKEMAEFDTSSIPEKANLGAVILIKIIKAKSQFVAGINFKMTLEQD</sequence>
<dbReference type="GO" id="GO:0004869">
    <property type="term" value="F:cysteine-type endopeptidase inhibitor activity"/>
    <property type="evidence" value="ECO:0007669"/>
    <property type="project" value="InterPro"/>
</dbReference>
<dbReference type="AlphaFoldDB" id="E9H682"/>
<proteinExistence type="predicted"/>
<dbReference type="InParanoid" id="E9H682"/>
<organism evidence="1 2">
    <name type="scientific">Daphnia pulex</name>
    <name type="common">Water flea</name>
    <dbReference type="NCBI Taxonomy" id="6669"/>
    <lineage>
        <taxon>Eukaryota</taxon>
        <taxon>Metazoa</taxon>
        <taxon>Ecdysozoa</taxon>
        <taxon>Arthropoda</taxon>
        <taxon>Crustacea</taxon>
        <taxon>Branchiopoda</taxon>
        <taxon>Diplostraca</taxon>
        <taxon>Cladocera</taxon>
        <taxon>Anomopoda</taxon>
        <taxon>Daphniidae</taxon>
        <taxon>Daphnia</taxon>
    </lineage>
</organism>
<evidence type="ECO:0000313" key="2">
    <source>
        <dbReference type="Proteomes" id="UP000000305"/>
    </source>
</evidence>
<dbReference type="Gene3D" id="3.10.450.10">
    <property type="match status" value="1"/>
</dbReference>
<name>E9H682_DAPPU</name>
<dbReference type="CDD" id="cd00042">
    <property type="entry name" value="CY"/>
    <property type="match status" value="1"/>
</dbReference>
<dbReference type="OrthoDB" id="6357437at2759"/>
<keyword evidence="2" id="KW-1185">Reference proteome</keyword>
<accession>E9H682</accession>
<dbReference type="PhylomeDB" id="E9H682"/>
<protein>
    <submittedName>
        <fullName evidence="1">Uncharacterized protein</fullName>
    </submittedName>
</protein>
<dbReference type="KEGG" id="dpx:DAPPUDRAFT_254069"/>